<dbReference type="InterPro" id="IPR032807">
    <property type="entry name" value="GNVR"/>
</dbReference>
<dbReference type="Proteomes" id="UP000184052">
    <property type="component" value="Unassembled WGS sequence"/>
</dbReference>
<comment type="subcellular location">
    <subcellularLocation>
        <location evidence="1">Cell membrane</location>
        <topology evidence="1">Multi-pass membrane protein</topology>
    </subcellularLocation>
</comment>
<dbReference type="RefSeq" id="WP_175548582.1">
    <property type="nucleotide sequence ID" value="NZ_FQZL01000033.1"/>
</dbReference>
<proteinExistence type="inferred from homology"/>
<feature type="domain" description="Polysaccharide chain length determinant N-terminal" evidence="8">
    <location>
        <begin position="3"/>
        <end position="98"/>
    </location>
</feature>
<dbReference type="AlphaFoldDB" id="A0A1M6LP53"/>
<evidence type="ECO:0000313" key="10">
    <source>
        <dbReference type="EMBL" id="SHJ72986.1"/>
    </source>
</evidence>
<dbReference type="InterPro" id="IPR003856">
    <property type="entry name" value="LPS_length_determ_N"/>
</dbReference>
<comment type="similarity">
    <text evidence="2">Belongs to the CpsC/CapA family.</text>
</comment>
<keyword evidence="11" id="KW-1185">Reference proteome</keyword>
<dbReference type="GO" id="GO:0004713">
    <property type="term" value="F:protein tyrosine kinase activity"/>
    <property type="evidence" value="ECO:0007669"/>
    <property type="project" value="TreeGrafter"/>
</dbReference>
<keyword evidence="3" id="KW-1003">Cell membrane</keyword>
<name>A0A1M6LP53_9FIRM</name>
<feature type="domain" description="Tyrosine-protein kinase G-rich" evidence="9">
    <location>
        <begin position="152"/>
        <end position="199"/>
    </location>
</feature>
<keyword evidence="4 7" id="KW-0812">Transmembrane</keyword>
<evidence type="ECO:0000256" key="1">
    <source>
        <dbReference type="ARBA" id="ARBA00004651"/>
    </source>
</evidence>
<dbReference type="Pfam" id="PF02706">
    <property type="entry name" value="Wzz"/>
    <property type="match status" value="1"/>
</dbReference>
<sequence length="232" mass="25411">MEEELDLLELVQIVLKRKWIIVATTIFATVVSILVTMFAITPMYESKTTLMVNSSKSSGLGDIASGFDLGSINLSQKLVVTYSEIVKSRIVLESVIDRLDLDMTYNGLLSRITSSPVGSTEILKISVKDTDPEAAAVIANTISDVFIKEVMRILKVDNVEIIDEAIPLGNPINVKLVLNAAIAFILGIMAGVFIIFILEMLDRTIKTVDDVEKYLGLTVIGSIIDFGNIKEK</sequence>
<accession>A0A1M6LP53</accession>
<feature type="transmembrane region" description="Helical" evidence="7">
    <location>
        <begin position="176"/>
        <end position="198"/>
    </location>
</feature>
<feature type="transmembrane region" description="Helical" evidence="7">
    <location>
        <begin position="20"/>
        <end position="41"/>
    </location>
</feature>
<evidence type="ECO:0000259" key="8">
    <source>
        <dbReference type="Pfam" id="PF02706"/>
    </source>
</evidence>
<dbReference type="PANTHER" id="PTHR32309">
    <property type="entry name" value="TYROSINE-PROTEIN KINASE"/>
    <property type="match status" value="1"/>
</dbReference>
<evidence type="ECO:0000259" key="9">
    <source>
        <dbReference type="Pfam" id="PF13807"/>
    </source>
</evidence>
<dbReference type="STRING" id="1121476.SAMN02745751_03237"/>
<keyword evidence="6 7" id="KW-0472">Membrane</keyword>
<evidence type="ECO:0000256" key="3">
    <source>
        <dbReference type="ARBA" id="ARBA00022475"/>
    </source>
</evidence>
<reference evidence="10 11" key="1">
    <citation type="submission" date="2016-11" db="EMBL/GenBank/DDBJ databases">
        <authorList>
            <person name="Jaros S."/>
            <person name="Januszkiewicz K."/>
            <person name="Wedrychowicz H."/>
        </authorList>
    </citation>
    <scope>NUCLEOTIDE SEQUENCE [LARGE SCALE GENOMIC DNA]</scope>
    <source>
        <strain evidence="10 11">DSM 17477</strain>
    </source>
</reference>
<evidence type="ECO:0000256" key="7">
    <source>
        <dbReference type="SAM" id="Phobius"/>
    </source>
</evidence>
<organism evidence="10 11">
    <name type="scientific">Dethiosulfatibacter aminovorans DSM 17477</name>
    <dbReference type="NCBI Taxonomy" id="1121476"/>
    <lineage>
        <taxon>Bacteria</taxon>
        <taxon>Bacillati</taxon>
        <taxon>Bacillota</taxon>
        <taxon>Tissierellia</taxon>
        <taxon>Dethiosulfatibacter</taxon>
    </lineage>
</organism>
<evidence type="ECO:0000313" key="11">
    <source>
        <dbReference type="Proteomes" id="UP000184052"/>
    </source>
</evidence>
<protein>
    <submittedName>
        <fullName evidence="10">Capsular polysaccharide biosynthesis protein</fullName>
    </submittedName>
</protein>
<evidence type="ECO:0000256" key="4">
    <source>
        <dbReference type="ARBA" id="ARBA00022692"/>
    </source>
</evidence>
<dbReference type="PANTHER" id="PTHR32309:SF13">
    <property type="entry name" value="FERRIC ENTEROBACTIN TRANSPORT PROTEIN FEPE"/>
    <property type="match status" value="1"/>
</dbReference>
<evidence type="ECO:0000256" key="6">
    <source>
        <dbReference type="ARBA" id="ARBA00023136"/>
    </source>
</evidence>
<gene>
    <name evidence="10" type="ORF">SAMN02745751_03237</name>
</gene>
<keyword evidence="5 7" id="KW-1133">Transmembrane helix</keyword>
<dbReference type="Pfam" id="PF13807">
    <property type="entry name" value="GNVR"/>
    <property type="match status" value="1"/>
</dbReference>
<evidence type="ECO:0000256" key="2">
    <source>
        <dbReference type="ARBA" id="ARBA00006683"/>
    </source>
</evidence>
<dbReference type="InterPro" id="IPR050445">
    <property type="entry name" value="Bact_polysacc_biosynth/exp"/>
</dbReference>
<dbReference type="GO" id="GO:0005886">
    <property type="term" value="C:plasma membrane"/>
    <property type="evidence" value="ECO:0007669"/>
    <property type="project" value="UniProtKB-SubCell"/>
</dbReference>
<dbReference type="EMBL" id="FQZL01000033">
    <property type="protein sequence ID" value="SHJ72986.1"/>
    <property type="molecule type" value="Genomic_DNA"/>
</dbReference>
<evidence type="ECO:0000256" key="5">
    <source>
        <dbReference type="ARBA" id="ARBA00022989"/>
    </source>
</evidence>